<gene>
    <name evidence="2" type="ORF">PHISCL_11238</name>
</gene>
<feature type="compositionally biased region" description="Basic and acidic residues" evidence="1">
    <location>
        <begin position="40"/>
        <end position="57"/>
    </location>
</feature>
<evidence type="ECO:0000313" key="2">
    <source>
        <dbReference type="EMBL" id="RJE16425.1"/>
    </source>
</evidence>
<evidence type="ECO:0000256" key="1">
    <source>
        <dbReference type="SAM" id="MobiDB-lite"/>
    </source>
</evidence>
<feature type="non-terminal residue" evidence="2">
    <location>
        <position position="77"/>
    </location>
</feature>
<evidence type="ECO:0000313" key="3">
    <source>
        <dbReference type="Proteomes" id="UP000266188"/>
    </source>
</evidence>
<feature type="non-terminal residue" evidence="2">
    <location>
        <position position="1"/>
    </location>
</feature>
<comment type="caution">
    <text evidence="2">The sequence shown here is derived from an EMBL/GenBank/DDBJ whole genome shotgun (WGS) entry which is preliminary data.</text>
</comment>
<dbReference type="Proteomes" id="UP000266188">
    <property type="component" value="Unassembled WGS sequence"/>
</dbReference>
<protein>
    <submittedName>
        <fullName evidence="2">Uncharacterized protein</fullName>
    </submittedName>
</protein>
<name>A0A3A2ZEN1_9EURO</name>
<feature type="region of interest" description="Disordered" evidence="1">
    <location>
        <begin position="1"/>
        <end position="26"/>
    </location>
</feature>
<reference evidence="3" key="1">
    <citation type="submission" date="2017-02" db="EMBL/GenBank/DDBJ databases">
        <authorList>
            <person name="Tafer H."/>
            <person name="Lopandic K."/>
        </authorList>
    </citation>
    <scope>NUCLEOTIDE SEQUENCE [LARGE SCALE GENOMIC DNA]</scope>
    <source>
        <strain evidence="3">CBS 366.77</strain>
    </source>
</reference>
<feature type="region of interest" description="Disordered" evidence="1">
    <location>
        <begin position="40"/>
        <end position="77"/>
    </location>
</feature>
<sequence length="77" mass="9162">LTLRRRICSCQKGRQTPRRDRNSRVSEGIWHRHLCHADFRHPAWPESSGGRRPDRNRRFGSGSRDTGREMRRPADRI</sequence>
<proteinExistence type="predicted"/>
<organism evidence="2 3">
    <name type="scientific">Aspergillus sclerotialis</name>
    <dbReference type="NCBI Taxonomy" id="2070753"/>
    <lineage>
        <taxon>Eukaryota</taxon>
        <taxon>Fungi</taxon>
        <taxon>Dikarya</taxon>
        <taxon>Ascomycota</taxon>
        <taxon>Pezizomycotina</taxon>
        <taxon>Eurotiomycetes</taxon>
        <taxon>Eurotiomycetidae</taxon>
        <taxon>Eurotiales</taxon>
        <taxon>Aspergillaceae</taxon>
        <taxon>Aspergillus</taxon>
        <taxon>Aspergillus subgen. Polypaecilum</taxon>
    </lineage>
</organism>
<accession>A0A3A2ZEN1</accession>
<dbReference type="AlphaFoldDB" id="A0A3A2ZEN1"/>
<keyword evidence="3" id="KW-1185">Reference proteome</keyword>
<feature type="compositionally biased region" description="Basic and acidic residues" evidence="1">
    <location>
        <begin position="65"/>
        <end position="77"/>
    </location>
</feature>
<dbReference type="EMBL" id="MVGC01005228">
    <property type="protein sequence ID" value="RJE16425.1"/>
    <property type="molecule type" value="Genomic_DNA"/>
</dbReference>